<dbReference type="Proteomes" id="UP001180087">
    <property type="component" value="Chromosome"/>
</dbReference>
<evidence type="ECO:0000256" key="8">
    <source>
        <dbReference type="PIRNR" id="PIRNR000477"/>
    </source>
</evidence>
<dbReference type="InterPro" id="IPR000845">
    <property type="entry name" value="Nucleoside_phosphorylase_d"/>
</dbReference>
<comment type="subunit">
    <text evidence="4">Homotrimer.</text>
</comment>
<dbReference type="NCBIfam" id="NF006054">
    <property type="entry name" value="PRK08202.1"/>
    <property type="match status" value="1"/>
</dbReference>
<accession>A0ABY9KRH5</accession>
<dbReference type="NCBIfam" id="TIGR01700">
    <property type="entry name" value="PNPH"/>
    <property type="match status" value="1"/>
</dbReference>
<evidence type="ECO:0000256" key="6">
    <source>
        <dbReference type="ARBA" id="ARBA00022679"/>
    </source>
</evidence>
<comment type="function">
    <text evidence="1">The purine nucleoside phosphorylases catalyze the phosphorolytic breakdown of the N-glycosidic bond in the beta-(deoxy)ribonucleoside molecules, with the formation of the corresponding free purine bases and pentose-1-phosphate. Cleaves guanosine, inosine, 2'-deoxyguanosine and 2'-deoxyinosine.</text>
</comment>
<keyword evidence="11" id="KW-1185">Reference proteome</keyword>
<dbReference type="PANTHER" id="PTHR11904:SF9">
    <property type="entry name" value="PURINE NUCLEOSIDE PHOSPHORYLASE-RELATED"/>
    <property type="match status" value="1"/>
</dbReference>
<dbReference type="RefSeq" id="WP_348025557.1">
    <property type="nucleotide sequence ID" value="NZ_CP129113.1"/>
</dbReference>
<dbReference type="SUPFAM" id="SSF53167">
    <property type="entry name" value="Purine and uridine phosphorylases"/>
    <property type="match status" value="1"/>
</dbReference>
<dbReference type="EMBL" id="CP129113">
    <property type="protein sequence ID" value="WLV23489.1"/>
    <property type="molecule type" value="Genomic_DNA"/>
</dbReference>
<evidence type="ECO:0000313" key="10">
    <source>
        <dbReference type="EMBL" id="WLV23489.1"/>
    </source>
</evidence>
<sequence length="273" mass="29779">MDQKILEAAEFIRTRITDKPEMGLVLGSGLGRYAEKIKNPQIVRYEEIPHFPVSTVEGHAGQFVSGELNGKRVLAMQGRFHFYEGYEMEQVVFPIRVMKALGATSLLLTNAAGGINESLKPGDLMLITDHYNNLGTNPLVGPNDPELGERFPDMSAVYDRDYIQCARNASQELGIDLKEGVYASNIGPVYETPAEVRALRVLGADAVGMSTVPEAIAARHMSMRIIGLSCITNMAAGILDEPLSHEEVIVTAAAAEQRFTSLVDKIIATMDVN</sequence>
<dbReference type="GO" id="GO:0004731">
    <property type="term" value="F:purine-nucleoside phosphorylase activity"/>
    <property type="evidence" value="ECO:0007669"/>
    <property type="project" value="UniProtKB-EC"/>
</dbReference>
<feature type="domain" description="Nucleoside phosphorylase" evidence="9">
    <location>
        <begin position="22"/>
        <end position="268"/>
    </location>
</feature>
<dbReference type="InterPro" id="IPR018099">
    <property type="entry name" value="Purine_phosphorylase-2_CS"/>
</dbReference>
<keyword evidence="5 8" id="KW-0328">Glycosyltransferase</keyword>
<dbReference type="CDD" id="cd09009">
    <property type="entry name" value="PNP-EcPNPII_like"/>
    <property type="match status" value="1"/>
</dbReference>
<dbReference type="PROSITE" id="PS01240">
    <property type="entry name" value="PNP_MTAP_2"/>
    <property type="match status" value="1"/>
</dbReference>
<evidence type="ECO:0000256" key="7">
    <source>
        <dbReference type="ARBA" id="ARBA00048556"/>
    </source>
</evidence>
<proteinExistence type="inferred from homology"/>
<evidence type="ECO:0000259" key="9">
    <source>
        <dbReference type="Pfam" id="PF01048"/>
    </source>
</evidence>
<dbReference type="PANTHER" id="PTHR11904">
    <property type="entry name" value="METHYLTHIOADENOSINE/PURINE NUCLEOSIDE PHOSPHORYLASE"/>
    <property type="match status" value="1"/>
</dbReference>
<evidence type="ECO:0000256" key="1">
    <source>
        <dbReference type="ARBA" id="ARBA00002678"/>
    </source>
</evidence>
<dbReference type="InterPro" id="IPR011268">
    <property type="entry name" value="Purine_phosphorylase"/>
</dbReference>
<organism evidence="10 11">
    <name type="scientific">Aciduricibacillus chroicocephali</name>
    <dbReference type="NCBI Taxonomy" id="3054939"/>
    <lineage>
        <taxon>Bacteria</taxon>
        <taxon>Bacillati</taxon>
        <taxon>Bacillota</taxon>
        <taxon>Bacilli</taxon>
        <taxon>Bacillales</taxon>
        <taxon>Bacillaceae</taxon>
        <taxon>Aciduricibacillus</taxon>
    </lineage>
</organism>
<dbReference type="EC" id="2.4.2.1" evidence="8"/>
<dbReference type="InterPro" id="IPR011270">
    <property type="entry name" value="Pur_Nuc_Pase_Ino/Guo-sp"/>
</dbReference>
<evidence type="ECO:0000256" key="5">
    <source>
        <dbReference type="ARBA" id="ARBA00022676"/>
    </source>
</evidence>
<evidence type="ECO:0000256" key="2">
    <source>
        <dbReference type="ARBA" id="ARBA00005058"/>
    </source>
</evidence>
<evidence type="ECO:0000256" key="4">
    <source>
        <dbReference type="ARBA" id="ARBA00011233"/>
    </source>
</evidence>
<name>A0ABY9KRH5_9BACI</name>
<gene>
    <name evidence="10" type="ORF">QR721_07430</name>
</gene>
<evidence type="ECO:0000313" key="11">
    <source>
        <dbReference type="Proteomes" id="UP001180087"/>
    </source>
</evidence>
<comment type="catalytic activity">
    <reaction evidence="7">
        <text>a purine 2'-deoxy-D-ribonucleoside + phosphate = a purine nucleobase + 2-deoxy-alpha-D-ribose 1-phosphate</text>
        <dbReference type="Rhea" id="RHEA:36431"/>
        <dbReference type="ChEBI" id="CHEBI:26386"/>
        <dbReference type="ChEBI" id="CHEBI:43474"/>
        <dbReference type="ChEBI" id="CHEBI:57259"/>
        <dbReference type="ChEBI" id="CHEBI:142361"/>
        <dbReference type="EC" id="2.4.2.1"/>
    </reaction>
</comment>
<dbReference type="PIRSF" id="PIRSF000477">
    <property type="entry name" value="PurNPase"/>
    <property type="match status" value="1"/>
</dbReference>
<keyword evidence="6 8" id="KW-0808">Transferase</keyword>
<dbReference type="Pfam" id="PF01048">
    <property type="entry name" value="PNP_UDP_1"/>
    <property type="match status" value="1"/>
</dbReference>
<reference evidence="10" key="1">
    <citation type="submission" date="2023-06" db="EMBL/GenBank/DDBJ databases">
        <title>A Treasure from Seagulls: Isolation and Description of Aciduricobacillus qingdaonensis gen. nov., sp. nov., a Rare Obligately Uric Acid-utilizing Member in the Family Bacillaceae.</title>
        <authorList>
            <person name="Liu W."/>
            <person name="Wang B."/>
        </authorList>
    </citation>
    <scope>NUCLEOTIDE SEQUENCE</scope>
    <source>
        <strain evidence="10">44XB</strain>
    </source>
</reference>
<protein>
    <recommendedName>
        <fullName evidence="8">Purine nucleoside phosphorylase</fullName>
        <ecNumber evidence="8">2.4.2.1</ecNumber>
    </recommendedName>
    <alternativeName>
        <fullName evidence="8">Inosine-guanosine phosphorylase</fullName>
    </alternativeName>
</protein>
<comment type="pathway">
    <text evidence="2 8">Purine metabolism; purine nucleoside salvage.</text>
</comment>
<evidence type="ECO:0000256" key="3">
    <source>
        <dbReference type="ARBA" id="ARBA00006751"/>
    </source>
</evidence>
<dbReference type="NCBIfam" id="TIGR01697">
    <property type="entry name" value="PNPH-PUNA-XAPA"/>
    <property type="match status" value="1"/>
</dbReference>
<dbReference type="Gene3D" id="3.40.50.1580">
    <property type="entry name" value="Nucleoside phosphorylase domain"/>
    <property type="match status" value="1"/>
</dbReference>
<dbReference type="InterPro" id="IPR035994">
    <property type="entry name" value="Nucleoside_phosphorylase_sf"/>
</dbReference>
<comment type="similarity">
    <text evidence="3 8">Belongs to the PNP/MTAP phosphorylase family.</text>
</comment>